<dbReference type="Pfam" id="PF05960">
    <property type="entry name" value="DUF885"/>
    <property type="match status" value="2"/>
</dbReference>
<protein>
    <recommendedName>
        <fullName evidence="3">DUF885 domain-containing protein</fullName>
    </recommendedName>
</protein>
<evidence type="ECO:0000313" key="1">
    <source>
        <dbReference type="EMBL" id="KAK2555328.1"/>
    </source>
</evidence>
<sequence>MTSTEVEDILKSFWEWRLRESPEFATQIGVHTFDNALDDHSLEAYARRQEDCREFLEKLKAVSLLELSKADVLNVKLLRNEIETFLDGSKFKGLAAQFIALLQEGVRTGHVPPHLTVNRVPDQIMKLLNAAFTDDNLFFKPLKEFPEAFSEKERESIKERGIKLIEENLKPSFKTIYDYYLNTYLPQSRQSIACSDLPSGLSFYNQSLKFHIACELTPNEVHELGQSEVRRIRSRMDEEELLNGYKKLCDNKIKPKLKDFFKQIPEADFEIKETPTDLAPVAPGAYYLGPSDDGTRPGVFMVNTYKPETRPKYEMVSLALHEAVPGHHLQTVFAMEQRDQPSFRRFVEDRRYYEAPSRFALHTAYMEGWGLYSEYLGEEMGLYQDPYDLFGRLSNEIFRACRLVVDTGMHALGWSRQKAVDFMVENTAMSLHNVNAEINRYIIWPGQACAYKVGEIKIKELRNKTEQKLGEKFDVKDYHHVFLSAGPMGLDTLEEAVDKYIESTLAI</sequence>
<dbReference type="EMBL" id="JARQWQ010000063">
    <property type="protein sequence ID" value="KAK2555328.1"/>
    <property type="molecule type" value="Genomic_DNA"/>
</dbReference>
<dbReference type="AlphaFoldDB" id="A0AAD9Q647"/>
<name>A0AAD9Q647_ACRCE</name>
<keyword evidence="2" id="KW-1185">Reference proteome</keyword>
<dbReference type="PANTHER" id="PTHR33361:SF2">
    <property type="entry name" value="DUF885 DOMAIN-CONTAINING PROTEIN"/>
    <property type="match status" value="1"/>
</dbReference>
<reference evidence="1" key="1">
    <citation type="journal article" date="2023" name="G3 (Bethesda)">
        <title>Whole genome assembly and annotation of the endangered Caribbean coral Acropora cervicornis.</title>
        <authorList>
            <person name="Selwyn J.D."/>
            <person name="Vollmer S.V."/>
        </authorList>
    </citation>
    <scope>NUCLEOTIDE SEQUENCE</scope>
    <source>
        <strain evidence="1">K2</strain>
    </source>
</reference>
<organism evidence="1 2">
    <name type="scientific">Acropora cervicornis</name>
    <name type="common">Staghorn coral</name>
    <dbReference type="NCBI Taxonomy" id="6130"/>
    <lineage>
        <taxon>Eukaryota</taxon>
        <taxon>Metazoa</taxon>
        <taxon>Cnidaria</taxon>
        <taxon>Anthozoa</taxon>
        <taxon>Hexacorallia</taxon>
        <taxon>Scleractinia</taxon>
        <taxon>Astrocoeniina</taxon>
        <taxon>Acroporidae</taxon>
        <taxon>Acropora</taxon>
    </lineage>
</organism>
<evidence type="ECO:0008006" key="3">
    <source>
        <dbReference type="Google" id="ProtNLM"/>
    </source>
</evidence>
<reference evidence="1" key="2">
    <citation type="journal article" date="2023" name="Science">
        <title>Genomic signatures of disease resistance in endangered staghorn corals.</title>
        <authorList>
            <person name="Vollmer S.V."/>
            <person name="Selwyn J.D."/>
            <person name="Despard B.A."/>
            <person name="Roesel C.L."/>
        </authorList>
    </citation>
    <scope>NUCLEOTIDE SEQUENCE</scope>
    <source>
        <strain evidence="1">K2</strain>
    </source>
</reference>
<dbReference type="Proteomes" id="UP001249851">
    <property type="component" value="Unassembled WGS sequence"/>
</dbReference>
<gene>
    <name evidence="1" type="ORF">P5673_022958</name>
</gene>
<accession>A0AAD9Q647</accession>
<dbReference type="PANTHER" id="PTHR33361">
    <property type="entry name" value="GLR0591 PROTEIN"/>
    <property type="match status" value="1"/>
</dbReference>
<proteinExistence type="predicted"/>
<evidence type="ECO:0000313" key="2">
    <source>
        <dbReference type="Proteomes" id="UP001249851"/>
    </source>
</evidence>
<comment type="caution">
    <text evidence="1">The sequence shown here is derived from an EMBL/GenBank/DDBJ whole genome shotgun (WGS) entry which is preliminary data.</text>
</comment>
<dbReference type="InterPro" id="IPR010281">
    <property type="entry name" value="DUF885"/>
</dbReference>